<dbReference type="PANTHER" id="PTHR44591">
    <property type="entry name" value="STRESS RESPONSE REGULATOR PROTEIN 1"/>
    <property type="match status" value="1"/>
</dbReference>
<feature type="modified residue" description="4-aspartylphosphate" evidence="2">
    <location>
        <position position="65"/>
    </location>
</feature>
<dbReference type="Proteomes" id="UP000649739">
    <property type="component" value="Unassembled WGS sequence"/>
</dbReference>
<dbReference type="RefSeq" id="WP_189171988.1">
    <property type="nucleotide sequence ID" value="NZ_BMQB01000012.1"/>
</dbReference>
<reference evidence="4" key="1">
    <citation type="journal article" date="2014" name="Int. J. Syst. Evol. Microbiol.">
        <title>Complete genome sequence of Corynebacterium casei LMG S-19264T (=DSM 44701T), isolated from a smear-ripened cheese.</title>
        <authorList>
            <consortium name="US DOE Joint Genome Institute (JGI-PGF)"/>
            <person name="Walter F."/>
            <person name="Albersmeier A."/>
            <person name="Kalinowski J."/>
            <person name="Ruckert C."/>
        </authorList>
    </citation>
    <scope>NUCLEOTIDE SEQUENCE</scope>
    <source>
        <strain evidence="4">JCM 3090</strain>
    </source>
</reference>
<dbReference type="InterPro" id="IPR011006">
    <property type="entry name" value="CheY-like_superfamily"/>
</dbReference>
<reference evidence="4" key="2">
    <citation type="submission" date="2020-09" db="EMBL/GenBank/DDBJ databases">
        <authorList>
            <person name="Sun Q."/>
            <person name="Ohkuma M."/>
        </authorList>
    </citation>
    <scope>NUCLEOTIDE SEQUENCE</scope>
    <source>
        <strain evidence="4">JCM 3090</strain>
    </source>
</reference>
<protein>
    <recommendedName>
        <fullName evidence="3">Response regulatory domain-containing protein</fullName>
    </recommendedName>
</protein>
<evidence type="ECO:0000313" key="4">
    <source>
        <dbReference type="EMBL" id="GGK08198.1"/>
    </source>
</evidence>
<dbReference type="PANTHER" id="PTHR44591:SF3">
    <property type="entry name" value="RESPONSE REGULATORY DOMAIN-CONTAINING PROTEIN"/>
    <property type="match status" value="1"/>
</dbReference>
<evidence type="ECO:0000313" key="5">
    <source>
        <dbReference type="Proteomes" id="UP000649739"/>
    </source>
</evidence>
<dbReference type="GO" id="GO:0000160">
    <property type="term" value="P:phosphorelay signal transduction system"/>
    <property type="evidence" value="ECO:0007669"/>
    <property type="project" value="InterPro"/>
</dbReference>
<dbReference type="InterPro" id="IPR050595">
    <property type="entry name" value="Bact_response_regulator"/>
</dbReference>
<dbReference type="SUPFAM" id="SSF52172">
    <property type="entry name" value="CheY-like"/>
    <property type="match status" value="1"/>
</dbReference>
<name>A0A8J3BAZ7_9ACTN</name>
<evidence type="ECO:0000256" key="2">
    <source>
        <dbReference type="PROSITE-ProRule" id="PRU00169"/>
    </source>
</evidence>
<keyword evidence="1 2" id="KW-0597">Phosphoprotein</keyword>
<accession>A0A8J3BAZ7</accession>
<dbReference type="PROSITE" id="PS50110">
    <property type="entry name" value="RESPONSE_REGULATORY"/>
    <property type="match status" value="1"/>
</dbReference>
<sequence>MNDRIARHEGRRTIRRVLIMESIPVRESLLLHHFERLGCRVEHVASAAAVVASVRDLVPDLVVVDRQELPDMPTAELLDRVHREAPDCRVVVATGLNFTDVERGEPLVFEEGAADVIDKPYTRHAVQQVIDNVEPGGDRPPG</sequence>
<dbReference type="InterPro" id="IPR001789">
    <property type="entry name" value="Sig_transdc_resp-reg_receiver"/>
</dbReference>
<proteinExistence type="predicted"/>
<organism evidence="4 5">
    <name type="scientific">Pilimelia anulata</name>
    <dbReference type="NCBI Taxonomy" id="53371"/>
    <lineage>
        <taxon>Bacteria</taxon>
        <taxon>Bacillati</taxon>
        <taxon>Actinomycetota</taxon>
        <taxon>Actinomycetes</taxon>
        <taxon>Micromonosporales</taxon>
        <taxon>Micromonosporaceae</taxon>
        <taxon>Pilimelia</taxon>
    </lineage>
</organism>
<comment type="caution">
    <text evidence="4">The sequence shown here is derived from an EMBL/GenBank/DDBJ whole genome shotgun (WGS) entry which is preliminary data.</text>
</comment>
<feature type="domain" description="Response regulatory" evidence="3">
    <location>
        <begin position="16"/>
        <end position="134"/>
    </location>
</feature>
<dbReference type="AlphaFoldDB" id="A0A8J3BAZ7"/>
<evidence type="ECO:0000256" key="1">
    <source>
        <dbReference type="ARBA" id="ARBA00022553"/>
    </source>
</evidence>
<dbReference type="EMBL" id="BMQB01000012">
    <property type="protein sequence ID" value="GGK08198.1"/>
    <property type="molecule type" value="Genomic_DNA"/>
</dbReference>
<keyword evidence="5" id="KW-1185">Reference proteome</keyword>
<dbReference type="CDD" id="cd00156">
    <property type="entry name" value="REC"/>
    <property type="match status" value="1"/>
</dbReference>
<dbReference type="Pfam" id="PF00072">
    <property type="entry name" value="Response_reg"/>
    <property type="match status" value="1"/>
</dbReference>
<gene>
    <name evidence="4" type="ORF">GCM10010123_42680</name>
</gene>
<dbReference type="Gene3D" id="3.40.50.2300">
    <property type="match status" value="1"/>
</dbReference>
<evidence type="ECO:0000259" key="3">
    <source>
        <dbReference type="PROSITE" id="PS50110"/>
    </source>
</evidence>